<accession>A0A1M5NSJ9</accession>
<keyword evidence="8" id="KW-1185">Reference proteome</keyword>
<dbReference type="SUPFAM" id="SSF161084">
    <property type="entry name" value="MAPEG domain-like"/>
    <property type="match status" value="1"/>
</dbReference>
<dbReference type="PANTHER" id="PTHR35371:SF1">
    <property type="entry name" value="BLR7753 PROTEIN"/>
    <property type="match status" value="1"/>
</dbReference>
<keyword evidence="3 5" id="KW-1133">Transmembrane helix</keyword>
<dbReference type="EMBL" id="FQWZ01000004">
    <property type="protein sequence ID" value="SHG92438.1"/>
    <property type="molecule type" value="Genomic_DNA"/>
</dbReference>
<dbReference type="RefSeq" id="WP_072896788.1">
    <property type="nucleotide sequence ID" value="NZ_FQWZ01000004.1"/>
</dbReference>
<feature type="transmembrane region" description="Helical" evidence="5">
    <location>
        <begin position="106"/>
        <end position="123"/>
    </location>
</feature>
<evidence type="ECO:0000313" key="7">
    <source>
        <dbReference type="EMBL" id="SHG92438.1"/>
    </source>
</evidence>
<evidence type="ECO:0000313" key="8">
    <source>
        <dbReference type="Proteomes" id="UP000199758"/>
    </source>
</evidence>
<organism evidence="7 8">
    <name type="scientific">Hydrocarboniphaga daqingensis</name>
    <dbReference type="NCBI Taxonomy" id="490188"/>
    <lineage>
        <taxon>Bacteria</taxon>
        <taxon>Pseudomonadati</taxon>
        <taxon>Pseudomonadota</taxon>
        <taxon>Gammaproteobacteria</taxon>
        <taxon>Nevskiales</taxon>
        <taxon>Nevskiaceae</taxon>
        <taxon>Hydrocarboniphaga</taxon>
    </lineage>
</organism>
<feature type="signal peptide" evidence="6">
    <location>
        <begin position="1"/>
        <end position="21"/>
    </location>
</feature>
<dbReference type="PANTHER" id="PTHR35371">
    <property type="entry name" value="INNER MEMBRANE PROTEIN"/>
    <property type="match status" value="1"/>
</dbReference>
<protein>
    <submittedName>
        <fullName evidence="7">Uncharacterized conserved protein, MAPEG superfamily</fullName>
    </submittedName>
</protein>
<dbReference type="AlphaFoldDB" id="A0A1M5NSJ9"/>
<feature type="chain" id="PRO_5012229106" evidence="6">
    <location>
        <begin position="22"/>
        <end position="124"/>
    </location>
</feature>
<feature type="transmembrane region" description="Helical" evidence="5">
    <location>
        <begin position="81"/>
        <end position="100"/>
    </location>
</feature>
<dbReference type="Pfam" id="PF01124">
    <property type="entry name" value="MAPEG"/>
    <property type="match status" value="1"/>
</dbReference>
<dbReference type="Proteomes" id="UP000199758">
    <property type="component" value="Unassembled WGS sequence"/>
</dbReference>
<dbReference type="InterPro" id="IPR001129">
    <property type="entry name" value="Membr-assoc_MAPEG"/>
</dbReference>
<evidence type="ECO:0000256" key="4">
    <source>
        <dbReference type="ARBA" id="ARBA00023136"/>
    </source>
</evidence>
<evidence type="ECO:0000256" key="2">
    <source>
        <dbReference type="ARBA" id="ARBA00022692"/>
    </source>
</evidence>
<dbReference type="OrthoDB" id="513661at2"/>
<evidence type="ECO:0000256" key="6">
    <source>
        <dbReference type="SAM" id="SignalP"/>
    </source>
</evidence>
<evidence type="ECO:0000256" key="3">
    <source>
        <dbReference type="ARBA" id="ARBA00022989"/>
    </source>
</evidence>
<gene>
    <name evidence="7" type="ORF">SAMN04488068_1840</name>
</gene>
<proteinExistence type="predicted"/>
<dbReference type="Gene3D" id="1.20.120.550">
    <property type="entry name" value="Membrane associated eicosanoid/glutathione metabolism-like domain"/>
    <property type="match status" value="1"/>
</dbReference>
<reference evidence="7 8" key="1">
    <citation type="submission" date="2016-11" db="EMBL/GenBank/DDBJ databases">
        <authorList>
            <person name="Jaros S."/>
            <person name="Januszkiewicz K."/>
            <person name="Wedrychowicz H."/>
        </authorList>
    </citation>
    <scope>NUCLEOTIDE SEQUENCE [LARGE SCALE GENOMIC DNA]</scope>
    <source>
        <strain evidence="7 8">CGMCC 1.7049</strain>
    </source>
</reference>
<keyword evidence="6" id="KW-0732">Signal</keyword>
<keyword evidence="2 5" id="KW-0812">Transmembrane</keyword>
<dbReference type="InterPro" id="IPR023352">
    <property type="entry name" value="MAPEG-like_dom_sf"/>
</dbReference>
<comment type="subcellular location">
    <subcellularLocation>
        <location evidence="1">Membrane</location>
    </subcellularLocation>
</comment>
<evidence type="ECO:0000256" key="5">
    <source>
        <dbReference type="SAM" id="Phobius"/>
    </source>
</evidence>
<sequence>MTIALWCVLAAALLPFPFTLAAKFSKRFDNANPRRYLDQTTGWRQRAHATQLNSFEAFPPFAAAVIIAQTLAHAPQAQIDALAVGFVVLRIAFGLCYLANLATLRSIVWFGAVGCTVALFVVSA</sequence>
<dbReference type="STRING" id="490188.SAMN04488068_1840"/>
<keyword evidence="4 5" id="KW-0472">Membrane</keyword>
<evidence type="ECO:0000256" key="1">
    <source>
        <dbReference type="ARBA" id="ARBA00004370"/>
    </source>
</evidence>
<name>A0A1M5NSJ9_9GAMM</name>
<dbReference type="GO" id="GO:0016020">
    <property type="term" value="C:membrane"/>
    <property type="evidence" value="ECO:0007669"/>
    <property type="project" value="UniProtKB-SubCell"/>
</dbReference>